<sequence length="635" mass="72673">MNRDLIIKKLPKPDLAYGNCCFICGFNPEDKYIINLVNSNTIYPLIHINDQNYQEIYMSDVIRSHHKLQLNDSLKIQILNKPVDKFINYIKLHILRKKFRVADDQIINLHEKDVKEKIKTNLKNHYFSMDQICVIKINDVIYTLTVVKINGDGNLNNKTVIELETNDLEINLIDEKILKKELFQDDFDFSSIGIGGLSNEMITIFRESLCTRAYKPEIIEKLGIKHVKGILLYGPPGTGKTLIARNISKIISPQEPIIINGPELLSKYVGASEENIRKVFLNAENDYKKNMQKSMLHVIVFDEIDAICKTRGSSGSRTDVTDSMVNQLLTKIDGYEELPNIFIIAMTNRKDLLDPALLRPGRIEKHIKIGFPDKKGRQEIFLIHTTKMRLHGMLNENVNFETCADLTENFSGSEIEAVVKCASSLTLHELINKKNCSMKNIEKNISINMEHFLTAINIFDSNNNAKKFISKHLLPNFKILNEEYEKAINSLNDFINYDNEKRLNTVLLFGDNKCGKTTLASYIANIKKVKCTKFLSAIDFVNKSDSQKNEILVNTLFDTHLSDQSLLILDDIDIIINYAKFDYSINYSNSIFQTLKTILKTVPDNINNKIVIMCICSELSLKSAIENLFDLIIEL</sequence>
<dbReference type="SMART" id="SM00382">
    <property type="entry name" value="AAA"/>
    <property type="match status" value="2"/>
</dbReference>
<dbReference type="InterPro" id="IPR041569">
    <property type="entry name" value="AAA_lid_3"/>
</dbReference>
<protein>
    <submittedName>
        <fullName evidence="7">AAA family ATPase</fullName>
    </submittedName>
</protein>
<dbReference type="PANTHER" id="PTHR23078:SF3">
    <property type="entry name" value="VESICLE-FUSING ATPASE"/>
    <property type="match status" value="1"/>
</dbReference>
<dbReference type="Pfam" id="PF17862">
    <property type="entry name" value="AAA_lid_3"/>
    <property type="match status" value="1"/>
</dbReference>
<dbReference type="InterPro" id="IPR003959">
    <property type="entry name" value="ATPase_AAA_core"/>
</dbReference>
<dbReference type="GO" id="GO:0016887">
    <property type="term" value="F:ATP hydrolysis activity"/>
    <property type="evidence" value="ECO:0007669"/>
    <property type="project" value="InterPro"/>
</dbReference>
<dbReference type="EMBL" id="KY684104">
    <property type="protein sequence ID" value="ARF10712.1"/>
    <property type="molecule type" value="Genomic_DNA"/>
</dbReference>
<dbReference type="GO" id="GO:0043001">
    <property type="term" value="P:Golgi to plasma membrane protein transport"/>
    <property type="evidence" value="ECO:0007669"/>
    <property type="project" value="TreeGrafter"/>
</dbReference>
<dbReference type="GO" id="GO:0035494">
    <property type="term" value="P:SNARE complex disassembly"/>
    <property type="evidence" value="ECO:0007669"/>
    <property type="project" value="InterPro"/>
</dbReference>
<gene>
    <name evidence="7" type="ORF">Hokovirus_2_239</name>
</gene>
<dbReference type="FunFam" id="3.40.50.300:FF:000154">
    <property type="entry name" value="Vesicle-fusing ATPase 1"/>
    <property type="match status" value="1"/>
</dbReference>
<name>A0A1V0SG63_9VIRU</name>
<evidence type="ECO:0000256" key="1">
    <source>
        <dbReference type="ARBA" id="ARBA00006914"/>
    </source>
</evidence>
<feature type="domain" description="AAA+ ATPase" evidence="6">
    <location>
        <begin position="226"/>
        <end position="373"/>
    </location>
</feature>
<evidence type="ECO:0000256" key="4">
    <source>
        <dbReference type="ARBA" id="ARBA00022840"/>
    </source>
</evidence>
<dbReference type="InterPro" id="IPR003593">
    <property type="entry name" value="AAA+_ATPase"/>
</dbReference>
<comment type="similarity">
    <text evidence="1">Belongs to the AAA ATPase family.</text>
</comment>
<evidence type="ECO:0000259" key="6">
    <source>
        <dbReference type="SMART" id="SM00382"/>
    </source>
</evidence>
<dbReference type="Gene3D" id="3.40.50.300">
    <property type="entry name" value="P-loop containing nucleotide triphosphate hydrolases"/>
    <property type="match status" value="2"/>
</dbReference>
<proteinExistence type="inferred from homology"/>
<dbReference type="InterPro" id="IPR039812">
    <property type="entry name" value="Vesicle-fus_ATPase"/>
</dbReference>
<evidence type="ECO:0000256" key="2">
    <source>
        <dbReference type="ARBA" id="ARBA00022448"/>
    </source>
</evidence>
<feature type="domain" description="AAA+ ATPase" evidence="6">
    <location>
        <begin position="502"/>
        <end position="635"/>
    </location>
</feature>
<evidence type="ECO:0000256" key="3">
    <source>
        <dbReference type="ARBA" id="ARBA00022741"/>
    </source>
</evidence>
<reference evidence="7" key="1">
    <citation type="journal article" date="2017" name="Science">
        <title>Giant viruses with an expanded complement of translation system components.</title>
        <authorList>
            <person name="Schulz F."/>
            <person name="Yutin N."/>
            <person name="Ivanova N.N."/>
            <person name="Ortega D.R."/>
            <person name="Lee T.K."/>
            <person name="Vierheilig J."/>
            <person name="Daims H."/>
            <person name="Horn M."/>
            <person name="Wagner M."/>
            <person name="Jensen G.J."/>
            <person name="Kyrpides N.C."/>
            <person name="Koonin E.V."/>
            <person name="Woyke T."/>
        </authorList>
    </citation>
    <scope>NUCLEOTIDE SEQUENCE</scope>
    <source>
        <strain evidence="7">HKV1</strain>
    </source>
</reference>
<keyword evidence="2" id="KW-0813">Transport</keyword>
<dbReference type="Gene3D" id="1.10.8.60">
    <property type="match status" value="1"/>
</dbReference>
<dbReference type="InterPro" id="IPR027417">
    <property type="entry name" value="P-loop_NTPase"/>
</dbReference>
<keyword evidence="4" id="KW-0067">ATP-binding</keyword>
<evidence type="ECO:0000313" key="7">
    <source>
        <dbReference type="EMBL" id="ARF10712.1"/>
    </source>
</evidence>
<dbReference type="Pfam" id="PF00004">
    <property type="entry name" value="AAA"/>
    <property type="match status" value="2"/>
</dbReference>
<dbReference type="GO" id="GO:0005524">
    <property type="term" value="F:ATP binding"/>
    <property type="evidence" value="ECO:0007669"/>
    <property type="project" value="UniProtKB-KW"/>
</dbReference>
<evidence type="ECO:0000256" key="5">
    <source>
        <dbReference type="ARBA" id="ARBA00022927"/>
    </source>
</evidence>
<dbReference type="SUPFAM" id="SSF52540">
    <property type="entry name" value="P-loop containing nucleoside triphosphate hydrolases"/>
    <property type="match status" value="2"/>
</dbReference>
<dbReference type="GO" id="GO:0006891">
    <property type="term" value="P:intra-Golgi vesicle-mediated transport"/>
    <property type="evidence" value="ECO:0007669"/>
    <property type="project" value="TreeGrafter"/>
</dbReference>
<dbReference type="InterPro" id="IPR003960">
    <property type="entry name" value="ATPase_AAA_CS"/>
</dbReference>
<dbReference type="PANTHER" id="PTHR23078">
    <property type="entry name" value="VESICULAR-FUSION PROTEIN NSF"/>
    <property type="match status" value="1"/>
</dbReference>
<dbReference type="PROSITE" id="PS00674">
    <property type="entry name" value="AAA"/>
    <property type="match status" value="1"/>
</dbReference>
<keyword evidence="5" id="KW-0653">Protein transport</keyword>
<organism evidence="7">
    <name type="scientific">Hokovirus HKV1</name>
    <dbReference type="NCBI Taxonomy" id="1977638"/>
    <lineage>
        <taxon>Viruses</taxon>
        <taxon>Varidnaviria</taxon>
        <taxon>Bamfordvirae</taxon>
        <taxon>Nucleocytoviricota</taxon>
        <taxon>Megaviricetes</taxon>
        <taxon>Imitervirales</taxon>
        <taxon>Mimiviridae</taxon>
        <taxon>Klosneuvirinae</taxon>
        <taxon>Hokovirus</taxon>
    </lineage>
</organism>
<keyword evidence="3" id="KW-0547">Nucleotide-binding</keyword>
<accession>A0A1V0SG63</accession>